<dbReference type="EMBL" id="JAERRF010000039">
    <property type="protein sequence ID" value="MBL1102131.1"/>
    <property type="molecule type" value="Genomic_DNA"/>
</dbReference>
<gene>
    <name evidence="10" type="ORF">JK363_37055</name>
</gene>
<keyword evidence="2" id="KW-0597">Phosphoprotein</keyword>
<dbReference type="InterPro" id="IPR014030">
    <property type="entry name" value="Ketoacyl_synth_N"/>
</dbReference>
<evidence type="ECO:0000259" key="8">
    <source>
        <dbReference type="PROSITE" id="PS50075"/>
    </source>
</evidence>
<feature type="domain" description="Ketosynthase family 3 (KS3)" evidence="9">
    <location>
        <begin position="34"/>
        <end position="460"/>
    </location>
</feature>
<dbReference type="Gene3D" id="3.40.50.1820">
    <property type="entry name" value="alpha/beta hydrolase"/>
    <property type="match status" value="1"/>
</dbReference>
<dbReference type="InterPro" id="IPR020841">
    <property type="entry name" value="PKS_Beta-ketoAc_synthase_dom"/>
</dbReference>
<dbReference type="Gene3D" id="3.40.47.10">
    <property type="match status" value="1"/>
</dbReference>
<evidence type="ECO:0000256" key="7">
    <source>
        <dbReference type="SAM" id="MobiDB-lite"/>
    </source>
</evidence>
<dbReference type="CDD" id="cd00833">
    <property type="entry name" value="PKS"/>
    <property type="match status" value="1"/>
</dbReference>
<reference evidence="10 11" key="1">
    <citation type="submission" date="2021-01" db="EMBL/GenBank/DDBJ databases">
        <title>WGS of actinomycetes isolated from Thailand.</title>
        <authorList>
            <person name="Thawai C."/>
        </authorList>
    </citation>
    <scope>NUCLEOTIDE SEQUENCE [LARGE SCALE GENOMIC DNA]</scope>
    <source>
        <strain evidence="10 11">CA1R205</strain>
    </source>
</reference>
<dbReference type="SUPFAM" id="SSF53474">
    <property type="entry name" value="alpha/beta-Hydrolases"/>
    <property type="match status" value="1"/>
</dbReference>
<keyword evidence="4" id="KW-0045">Antibiotic biosynthesis</keyword>
<evidence type="ECO:0000256" key="6">
    <source>
        <dbReference type="ARBA" id="ARBA00023315"/>
    </source>
</evidence>
<evidence type="ECO:0000256" key="2">
    <source>
        <dbReference type="ARBA" id="ARBA00022553"/>
    </source>
</evidence>
<dbReference type="Proteomes" id="UP000634229">
    <property type="component" value="Unassembled WGS sequence"/>
</dbReference>
<dbReference type="SUPFAM" id="SSF47336">
    <property type="entry name" value="ACP-like"/>
    <property type="match status" value="1"/>
</dbReference>
<dbReference type="Pfam" id="PF00550">
    <property type="entry name" value="PP-binding"/>
    <property type="match status" value="1"/>
</dbReference>
<dbReference type="PROSITE" id="PS52004">
    <property type="entry name" value="KS3_2"/>
    <property type="match status" value="1"/>
</dbReference>
<dbReference type="InterPro" id="IPR036736">
    <property type="entry name" value="ACP-like_sf"/>
</dbReference>
<dbReference type="Pfam" id="PF16197">
    <property type="entry name" value="KAsynt_C_assoc"/>
    <property type="match status" value="1"/>
</dbReference>
<dbReference type="PANTHER" id="PTHR43775:SF51">
    <property type="entry name" value="INACTIVE PHENOLPHTHIOCEROL SYNTHESIS POLYKETIDE SYNTHASE TYPE I PKS1-RELATED"/>
    <property type="match status" value="1"/>
</dbReference>
<dbReference type="InterPro" id="IPR016036">
    <property type="entry name" value="Malonyl_transacylase_ACP-bd"/>
</dbReference>
<evidence type="ECO:0000256" key="3">
    <source>
        <dbReference type="ARBA" id="ARBA00022679"/>
    </source>
</evidence>
<keyword evidence="6" id="KW-0012">Acyltransferase</keyword>
<name>A0ABS1NQU1_9ACTN</name>
<keyword evidence="10" id="KW-0378">Hydrolase</keyword>
<dbReference type="InterPro" id="IPR029058">
    <property type="entry name" value="AB_hydrolase_fold"/>
</dbReference>
<feature type="compositionally biased region" description="Basic and acidic residues" evidence="7">
    <location>
        <begin position="973"/>
        <end position="986"/>
    </location>
</feature>
<keyword evidence="5" id="KW-0511">Multifunctional enzyme</keyword>
<dbReference type="SMART" id="SM00824">
    <property type="entry name" value="PKS_TE"/>
    <property type="match status" value="1"/>
</dbReference>
<proteinExistence type="predicted"/>
<dbReference type="Gene3D" id="1.10.1200.10">
    <property type="entry name" value="ACP-like"/>
    <property type="match status" value="1"/>
</dbReference>
<dbReference type="InterPro" id="IPR020806">
    <property type="entry name" value="PKS_PP-bd"/>
</dbReference>
<dbReference type="Gene3D" id="3.30.70.3290">
    <property type="match status" value="1"/>
</dbReference>
<dbReference type="InterPro" id="IPR016039">
    <property type="entry name" value="Thiolase-like"/>
</dbReference>
<feature type="region of interest" description="Disordered" evidence="7">
    <location>
        <begin position="461"/>
        <end position="491"/>
    </location>
</feature>
<dbReference type="Pfam" id="PF00109">
    <property type="entry name" value="ketoacyl-synt"/>
    <property type="match status" value="1"/>
</dbReference>
<dbReference type="SUPFAM" id="SSF52151">
    <property type="entry name" value="FabD/lysophospholipase-like"/>
    <property type="match status" value="1"/>
</dbReference>
<sequence>MSASYERVVQALRKSLEETDALKKDNQQLRAAFREPVAIVGIGCRLPGGVSSPDGLWELLVAGGEGLVPFPEDRGWNRDGLLDPHSGGAGTSYARVGGFLKGVAEFDAGLFGISPREALAMDPQQRLLLETSWEALERARIDPLSLRGSATGVFTGTNGQDYLHTVSGRLDGIEGFVGTGSAASVLSGRVSYALGLEGPAVTVDTACSSALVAVHLAVQALRAGDCRMALAGGATVMSTPMAFEEFAQQGALAPDGRCKAFAESADGTGWSEGVGVLVLERLSDARRLGHPVLAVVRGSAVNQDGASNGLTAPNGPSQQRVIRQALRAAELTAADVDAVEAHGTGTSLGDPIEAQALLATYGQDREGRDPLWLGSMKSNIGHTQAAAGVAGIIKVVMALRAQQLPRTLHVDAPSPHVDWDSGVVRLLTESRPWPRGARPRRAGVSSFGISGTNAHVVIEEAPAPEPVEPGSAVRTDGGSSPADRPSSVERCPSTALPVVPWVLTGRSSNAVRAQAERLISHLDTQDHSSEGPANAVVGAIRAVDVGFSLATTRAVLEHRAVMLGTDYAPLRAGVAALATAAEGDVAPRSPASMVTGVASTGRTAWMFTGQGSQRAAMGRELYGRFPAFAGALDEVCGYLDAGLKGSAGFEVPLREVLFAAEGSAEGSLLDRTGYAQPALFAVQVALVSLLRSWGMRPDLLLGHSIGEFAAAWAAGVFELADAAWLVAARARLMQALPMGGAMAAIEAPESEALAMLNGLSDGDRAVIAVVNGPSAVVVSGDEHAVERVMAIAVEDGRRVRRLRVSHAFHSPLMEPMLDEFAKVAAGVTYRSPRTRAVSTVTGDRVGERDWANPEYWVRQIREPVRFHDALQTATDRQGATRLLEVGPDPVLTSHLTSSGQSPTAAAMAVPALRSGHGEAETAMSAVARLFVCGAKVDWGAVFAGTGARQVELPTYAFQRRRYWLPDRLTDQRDRPFEHQRTADQHTADQWPGRPQAAEHTEPWTVDGRPYATRLRTMTVEERHRAVFDLVTSQVAAILGHADPAEVEGERTFLDLGFTSLSISELCTGLSRMTGCVLTADEVFAHPTPRELATHLLTELVRHTDEERADGPGQGGCVVTNLFRHALAQEQYDRGLDLLDLAAGARPRFRMSDTGGSEPEPGGAPVHLAHGETAAPVLCLPSLVVPASPYQFARFAGALDGSHDVWFLPMPGFGRGESLPADIEAAAARQAEVVLRAFGNKPPTLVAYSSGGWSAHALTARLEAIGTPPPALVLLDTPAGAGDDLALGMVATTYRLMRQFPEIPVDDDQLTAMAHYARLFTAWQPTPLTTPTLFVRAADFVPELLFEAVRPSWPLDHEMAEVPGNHFTLLEKDAETTARRVHAWLMDQDTPGGRLPDE</sequence>
<feature type="domain" description="Carrier" evidence="8">
    <location>
        <begin position="1024"/>
        <end position="1099"/>
    </location>
</feature>
<evidence type="ECO:0000313" key="11">
    <source>
        <dbReference type="Proteomes" id="UP000634229"/>
    </source>
</evidence>
<evidence type="ECO:0000259" key="9">
    <source>
        <dbReference type="PROSITE" id="PS52004"/>
    </source>
</evidence>
<comment type="caution">
    <text evidence="10">The sequence shown here is derived from an EMBL/GenBank/DDBJ whole genome shotgun (WGS) entry which is preliminary data.</text>
</comment>
<dbReference type="InterPro" id="IPR014031">
    <property type="entry name" value="Ketoacyl_synth_C"/>
</dbReference>
<keyword evidence="3" id="KW-0808">Transferase</keyword>
<dbReference type="InterPro" id="IPR032821">
    <property type="entry name" value="PKS_assoc"/>
</dbReference>
<dbReference type="SMART" id="SM00827">
    <property type="entry name" value="PKS_AT"/>
    <property type="match status" value="1"/>
</dbReference>
<evidence type="ECO:0000256" key="5">
    <source>
        <dbReference type="ARBA" id="ARBA00023268"/>
    </source>
</evidence>
<dbReference type="GO" id="GO:0016787">
    <property type="term" value="F:hydrolase activity"/>
    <property type="evidence" value="ECO:0007669"/>
    <property type="project" value="UniProtKB-KW"/>
</dbReference>
<accession>A0ABS1NQU1</accession>
<dbReference type="Pfam" id="PF00975">
    <property type="entry name" value="Thioesterase"/>
    <property type="match status" value="1"/>
</dbReference>
<dbReference type="InterPro" id="IPR016035">
    <property type="entry name" value="Acyl_Trfase/lysoPLipase"/>
</dbReference>
<organism evidence="10 11">
    <name type="scientific">Streptomyces coffeae</name>
    <dbReference type="NCBI Taxonomy" id="621382"/>
    <lineage>
        <taxon>Bacteria</taxon>
        <taxon>Bacillati</taxon>
        <taxon>Actinomycetota</taxon>
        <taxon>Actinomycetes</taxon>
        <taxon>Kitasatosporales</taxon>
        <taxon>Streptomycetaceae</taxon>
        <taxon>Streptomyces</taxon>
    </lineage>
</organism>
<protein>
    <submittedName>
        <fullName evidence="10">Alpha/beta fold hydrolase</fullName>
    </submittedName>
</protein>
<dbReference type="Pfam" id="PF02801">
    <property type="entry name" value="Ketoacyl-synt_C"/>
    <property type="match status" value="1"/>
</dbReference>
<dbReference type="InterPro" id="IPR020802">
    <property type="entry name" value="TesA-like"/>
</dbReference>
<dbReference type="Gene3D" id="3.40.366.10">
    <property type="entry name" value="Malonyl-Coenzyme A Acyl Carrier Protein, domain 2"/>
    <property type="match status" value="1"/>
</dbReference>
<keyword evidence="11" id="KW-1185">Reference proteome</keyword>
<dbReference type="InterPro" id="IPR050091">
    <property type="entry name" value="PKS_NRPS_Biosynth_Enz"/>
</dbReference>
<dbReference type="SMART" id="SM00823">
    <property type="entry name" value="PKS_PP"/>
    <property type="match status" value="1"/>
</dbReference>
<dbReference type="SUPFAM" id="SSF53901">
    <property type="entry name" value="Thiolase-like"/>
    <property type="match status" value="1"/>
</dbReference>
<dbReference type="SMART" id="SM00825">
    <property type="entry name" value="PKS_KS"/>
    <property type="match status" value="1"/>
</dbReference>
<evidence type="ECO:0000256" key="4">
    <source>
        <dbReference type="ARBA" id="ARBA00023194"/>
    </source>
</evidence>
<dbReference type="InterPro" id="IPR001031">
    <property type="entry name" value="Thioesterase"/>
</dbReference>
<dbReference type="InterPro" id="IPR001227">
    <property type="entry name" value="Ac_transferase_dom_sf"/>
</dbReference>
<dbReference type="InterPro" id="IPR009081">
    <property type="entry name" value="PP-bd_ACP"/>
</dbReference>
<dbReference type="InterPro" id="IPR014043">
    <property type="entry name" value="Acyl_transferase_dom"/>
</dbReference>
<dbReference type="PROSITE" id="PS00606">
    <property type="entry name" value="KS3_1"/>
    <property type="match status" value="1"/>
</dbReference>
<dbReference type="Pfam" id="PF00698">
    <property type="entry name" value="Acyl_transf_1"/>
    <property type="match status" value="1"/>
</dbReference>
<feature type="region of interest" description="Disordered" evidence="7">
    <location>
        <begin position="973"/>
        <end position="1002"/>
    </location>
</feature>
<dbReference type="PROSITE" id="PS50075">
    <property type="entry name" value="CARRIER"/>
    <property type="match status" value="1"/>
</dbReference>
<dbReference type="SUPFAM" id="SSF55048">
    <property type="entry name" value="Probable ACP-binding domain of malonyl-CoA ACP transacylase"/>
    <property type="match status" value="1"/>
</dbReference>
<evidence type="ECO:0000256" key="1">
    <source>
        <dbReference type="ARBA" id="ARBA00022450"/>
    </source>
</evidence>
<keyword evidence="1" id="KW-0596">Phosphopantetheine</keyword>
<dbReference type="PANTHER" id="PTHR43775">
    <property type="entry name" value="FATTY ACID SYNTHASE"/>
    <property type="match status" value="1"/>
</dbReference>
<evidence type="ECO:0000313" key="10">
    <source>
        <dbReference type="EMBL" id="MBL1102131.1"/>
    </source>
</evidence>
<dbReference type="InterPro" id="IPR018201">
    <property type="entry name" value="Ketoacyl_synth_AS"/>
</dbReference>